<gene>
    <name evidence="2" type="ORF">A2931_00285</name>
</gene>
<dbReference type="PANTHER" id="PTHR37423">
    <property type="entry name" value="SOLUBLE LYTIC MUREIN TRANSGLYCOSYLASE-RELATED"/>
    <property type="match status" value="1"/>
</dbReference>
<name>A0A1G2EV95_9BACT</name>
<dbReference type="InterPro" id="IPR023346">
    <property type="entry name" value="Lysozyme-like_dom_sf"/>
</dbReference>
<reference evidence="2 3" key="1">
    <citation type="journal article" date="2016" name="Nat. Commun.">
        <title>Thousands of microbial genomes shed light on interconnected biogeochemical processes in an aquifer system.</title>
        <authorList>
            <person name="Anantharaman K."/>
            <person name="Brown C.T."/>
            <person name="Hug L.A."/>
            <person name="Sharon I."/>
            <person name="Castelle C.J."/>
            <person name="Probst A.J."/>
            <person name="Thomas B.C."/>
            <person name="Singh A."/>
            <person name="Wilkins M.J."/>
            <person name="Karaoz U."/>
            <person name="Brodie E.L."/>
            <person name="Williams K.H."/>
            <person name="Hubbard S.S."/>
            <person name="Banfield J.F."/>
        </authorList>
    </citation>
    <scope>NUCLEOTIDE SEQUENCE [LARGE SCALE GENOMIC DNA]</scope>
</reference>
<sequence length="325" mass="36132">MPFSCELPAIKNRVRFSRDSLNGADMAKRIVLGAFFLIFTVFYAQFARGQTEFCGNINISHSFVGGFKKALRFERRILELANLYGLDPNMILAIMLYESGGNENLVSSAGALGLMQVMPLTARDIKNKHGITDNLEAGIRYLKDLSRVFGGDTSLIIAAYNGGPGRISRGEFRLETVQYLMGVSSYYHILAGYKSCLRKAVADLKLSFLPVDSANNSWEAVSLATGIPVLELRMFNPFLAHRVLKPGMVIVYPEKPIGVKPGLVYLPAGEKTAVWYKIRLGDIYHHLANIFGLSYGEFRRMNHLLYYSGVNYGTLVEITGALHVK</sequence>
<proteinExistence type="predicted"/>
<feature type="domain" description="Transglycosylase SLT" evidence="1">
    <location>
        <begin position="80"/>
        <end position="169"/>
    </location>
</feature>
<evidence type="ECO:0000259" key="1">
    <source>
        <dbReference type="Pfam" id="PF01464"/>
    </source>
</evidence>
<dbReference type="SUPFAM" id="SSF53955">
    <property type="entry name" value="Lysozyme-like"/>
    <property type="match status" value="1"/>
</dbReference>
<dbReference type="AlphaFoldDB" id="A0A1G2EV95"/>
<dbReference type="PANTHER" id="PTHR37423:SF2">
    <property type="entry name" value="MEMBRANE-BOUND LYTIC MUREIN TRANSGLYCOSYLASE C"/>
    <property type="match status" value="1"/>
</dbReference>
<evidence type="ECO:0000313" key="2">
    <source>
        <dbReference type="EMBL" id="OGZ29726.1"/>
    </source>
</evidence>
<organism evidence="2 3">
    <name type="scientific">Candidatus Niyogibacteria bacterium RIFCSPLOWO2_01_FULL_45_48</name>
    <dbReference type="NCBI Taxonomy" id="1801724"/>
    <lineage>
        <taxon>Bacteria</taxon>
        <taxon>Candidatus Niyogiibacteriota</taxon>
    </lineage>
</organism>
<protein>
    <recommendedName>
        <fullName evidence="1">Transglycosylase SLT domain-containing protein</fullName>
    </recommendedName>
</protein>
<comment type="caution">
    <text evidence="2">The sequence shown here is derived from an EMBL/GenBank/DDBJ whole genome shotgun (WGS) entry which is preliminary data.</text>
</comment>
<accession>A0A1G2EV95</accession>
<dbReference type="Gene3D" id="1.10.530.10">
    <property type="match status" value="1"/>
</dbReference>
<dbReference type="Proteomes" id="UP000177486">
    <property type="component" value="Unassembled WGS sequence"/>
</dbReference>
<dbReference type="CDD" id="cd16896">
    <property type="entry name" value="LT_Slt70-like"/>
    <property type="match status" value="1"/>
</dbReference>
<dbReference type="EMBL" id="MHMQ01000032">
    <property type="protein sequence ID" value="OGZ29726.1"/>
    <property type="molecule type" value="Genomic_DNA"/>
</dbReference>
<evidence type="ECO:0000313" key="3">
    <source>
        <dbReference type="Proteomes" id="UP000177486"/>
    </source>
</evidence>
<dbReference type="Pfam" id="PF01464">
    <property type="entry name" value="SLT"/>
    <property type="match status" value="1"/>
</dbReference>
<dbReference type="InterPro" id="IPR008258">
    <property type="entry name" value="Transglycosylase_SLT_dom_1"/>
</dbReference>